<dbReference type="GO" id="GO:0015627">
    <property type="term" value="C:type II protein secretion system complex"/>
    <property type="evidence" value="ECO:0007669"/>
    <property type="project" value="TreeGrafter"/>
</dbReference>
<dbReference type="InterPro" id="IPR050810">
    <property type="entry name" value="Bact_Secretion_Sys_Channel"/>
</dbReference>
<comment type="caution">
    <text evidence="4">The sequence shown here is derived from an EMBL/GenBank/DDBJ whole genome shotgun (WGS) entry which is preliminary data.</text>
</comment>
<dbReference type="AlphaFoldDB" id="A0A4Q7NYG2"/>
<dbReference type="EMBL" id="SGXE01000004">
    <property type="protein sequence ID" value="RZS92314.1"/>
    <property type="molecule type" value="Genomic_DNA"/>
</dbReference>
<reference evidence="4 5" key="1">
    <citation type="submission" date="2019-02" db="EMBL/GenBank/DDBJ databases">
        <title>Genomic Encyclopedia of Type Strains, Phase IV (KMG-IV): sequencing the most valuable type-strain genomes for metagenomic binning, comparative biology and taxonomic classification.</title>
        <authorList>
            <person name="Goeker M."/>
        </authorList>
    </citation>
    <scope>NUCLEOTIDE SEQUENCE [LARGE SCALE GENOMIC DNA]</scope>
    <source>
        <strain evidence="4 5">DSM 17196</strain>
    </source>
</reference>
<dbReference type="InterPro" id="IPR004846">
    <property type="entry name" value="T2SS/T3SS_dom"/>
</dbReference>
<dbReference type="GO" id="GO:0009306">
    <property type="term" value="P:protein secretion"/>
    <property type="evidence" value="ECO:0007669"/>
    <property type="project" value="InterPro"/>
</dbReference>
<feature type="compositionally biased region" description="Low complexity" evidence="2">
    <location>
        <begin position="314"/>
        <end position="326"/>
    </location>
</feature>
<organism evidence="4 5">
    <name type="scientific">Aquimarina brevivitae</name>
    <dbReference type="NCBI Taxonomy" id="323412"/>
    <lineage>
        <taxon>Bacteria</taxon>
        <taxon>Pseudomonadati</taxon>
        <taxon>Bacteroidota</taxon>
        <taxon>Flavobacteriia</taxon>
        <taxon>Flavobacteriales</taxon>
        <taxon>Flavobacteriaceae</taxon>
        <taxon>Aquimarina</taxon>
    </lineage>
</organism>
<name>A0A4Q7NYG2_9FLAO</name>
<evidence type="ECO:0000313" key="5">
    <source>
        <dbReference type="Proteomes" id="UP000292262"/>
    </source>
</evidence>
<evidence type="ECO:0000256" key="1">
    <source>
        <dbReference type="RuleBase" id="RU004003"/>
    </source>
</evidence>
<dbReference type="PRINTS" id="PR00811">
    <property type="entry name" value="BCTERIALGSPD"/>
</dbReference>
<keyword evidence="5" id="KW-1185">Reference proteome</keyword>
<gene>
    <name evidence="4" type="ORF">EV197_2952</name>
</gene>
<dbReference type="Pfam" id="PF00263">
    <property type="entry name" value="Secretin"/>
    <property type="match status" value="1"/>
</dbReference>
<evidence type="ECO:0000259" key="3">
    <source>
        <dbReference type="Pfam" id="PF00263"/>
    </source>
</evidence>
<sequence>MIQRYMKKITLILLTLLLLGIGAYGQEGQYDPNKEATRIANIENKLESLIVDIPQLGEKLNVKISNTSLTNFLRAVAQLHQINLNVANELNSINFINNFNDVTIKELLVFLAKEHQLALETTGNIISIKRYTPPTPDPVEKDIQVEYDLTAELLSTDLRNDPLPKVFRKITETSGKNLLFSPELSNKSLTLFISKVPFDIAMKKLAEANNLDYTKTRDGFYEFSSFPGMTEGTANTRIRRNRSDFYYKVIDTINRVITVDFKNTQISEVIENLTEDLDLDVFTASPLENAGTVTVKAEAISFDDLLIKMFESNSTASSPTNSPQNSRNTTQPGVPTSAVSNAFTFKKENNVYYFGTEDQLTVKKIELVQMMHRSIAMLGDANPSTSYGNSFGGQNFNSGGTNFFGNGPTNGINQTSGLTNSRNTTNTNSRFTQNTRSSNTADTSVGSISDIFPADVIAGLDIKIDTELNSFVVSGPGARVEKFKKFISYIDKPVPLILIEVMILEVNRTATLETGVEFGIGSEPSKTEGVSFPDSNIRLGAETVNRIIGGFDGFGSLNIGNVVPNFYLDIKAMEANGNVKILSTPKLSTLNGHKAYLSSGQTTYYEVVSQNIFGSQNPQTSEIVNYQPIDAELALEFKPFVAGDGQITLDIQVIQSNFSGERIAEGAPPDINSRRFSSIMRMQANDVAILGGIEQKIKNDSGSGVPFLARIPIIKWFFSKRVREDTKRRLNVIIKPTVFY</sequence>
<dbReference type="PANTHER" id="PTHR30332">
    <property type="entry name" value="PROBABLE GENERAL SECRETION PATHWAY PROTEIN D"/>
    <property type="match status" value="1"/>
</dbReference>
<feature type="region of interest" description="Disordered" evidence="2">
    <location>
        <begin position="419"/>
        <end position="443"/>
    </location>
</feature>
<feature type="region of interest" description="Disordered" evidence="2">
    <location>
        <begin position="314"/>
        <end position="335"/>
    </location>
</feature>
<dbReference type="InterPro" id="IPR001775">
    <property type="entry name" value="GspD/PilQ"/>
</dbReference>
<dbReference type="Proteomes" id="UP000292262">
    <property type="component" value="Unassembled WGS sequence"/>
</dbReference>
<evidence type="ECO:0000256" key="2">
    <source>
        <dbReference type="SAM" id="MobiDB-lite"/>
    </source>
</evidence>
<dbReference type="Gene3D" id="3.30.1370.130">
    <property type="match status" value="1"/>
</dbReference>
<comment type="similarity">
    <text evidence="1">Belongs to the bacterial secretin family.</text>
</comment>
<feature type="compositionally biased region" description="Low complexity" evidence="2">
    <location>
        <begin position="419"/>
        <end position="440"/>
    </location>
</feature>
<proteinExistence type="inferred from homology"/>
<accession>A0A4Q7NYG2</accession>
<dbReference type="PANTHER" id="PTHR30332:SF17">
    <property type="entry name" value="TYPE IV PILIATION SYSTEM PROTEIN DR_0774-RELATED"/>
    <property type="match status" value="1"/>
</dbReference>
<feature type="domain" description="Type II/III secretion system secretin-like" evidence="3">
    <location>
        <begin position="572"/>
        <end position="738"/>
    </location>
</feature>
<dbReference type="Gene3D" id="3.55.50.30">
    <property type="match status" value="1"/>
</dbReference>
<protein>
    <submittedName>
        <fullName evidence="4">Type IV pilus assembly protein PilQ</fullName>
    </submittedName>
</protein>
<evidence type="ECO:0000313" key="4">
    <source>
        <dbReference type="EMBL" id="RZS92314.1"/>
    </source>
</evidence>